<dbReference type="AlphaFoldDB" id="A0A7T7CBW4"/>
<dbReference type="EMBL" id="CP054705">
    <property type="protein sequence ID" value="QQK76249.1"/>
    <property type="molecule type" value="Genomic_DNA"/>
</dbReference>
<evidence type="ECO:0000256" key="1">
    <source>
        <dbReference type="ARBA" id="ARBA00022801"/>
    </source>
</evidence>
<name>A0A7T7CBW4_9BACI</name>
<evidence type="ECO:0000259" key="2">
    <source>
        <dbReference type="Pfam" id="PF00561"/>
    </source>
</evidence>
<dbReference type="InterPro" id="IPR029058">
    <property type="entry name" value="AB_hydrolase_fold"/>
</dbReference>
<dbReference type="SUPFAM" id="SSF53474">
    <property type="entry name" value="alpha/beta-Hydrolases"/>
    <property type="match status" value="1"/>
</dbReference>
<sequence length="293" mass="33681">MDVDKEVEHGYLEVNGIYLHYVTSGQDGAPVCVLLHGFPQNWFSWRYVIPELRHSYKVIAVDLRGYGDSDKPEEIKSYDKQVMASDIQGLLRHLGVQKAIIVGHDRGARVARRLAIDFPELVDKLVLIDILPTEYIYDSLSVSEAAINYWQWVFPVIHDLPEAFIKGKEEEYLKFTLNQGNDFFNLLRSDGSWEKYLADWQQPGAVSAALNDYRASYHIDLPRYREEKNTELRVNTLLLWGDEGNVAHFPVLDAWRRTVPNAIGLKIKGCGHFVPEEKPKEVAQNIIHFSKEL</sequence>
<dbReference type="Pfam" id="PF00561">
    <property type="entry name" value="Abhydrolase_1"/>
    <property type="match status" value="1"/>
</dbReference>
<evidence type="ECO:0000313" key="3">
    <source>
        <dbReference type="EMBL" id="QQK76249.1"/>
    </source>
</evidence>
<evidence type="ECO:0000313" key="4">
    <source>
        <dbReference type="Proteomes" id="UP000595823"/>
    </source>
</evidence>
<dbReference type="KEGG" id="scia:HUG15_12235"/>
<feature type="domain" description="AB hydrolase-1" evidence="2">
    <location>
        <begin position="33"/>
        <end position="279"/>
    </location>
</feature>
<accession>A0A7T7CBW4</accession>
<dbReference type="InterPro" id="IPR000639">
    <property type="entry name" value="Epox_hydrolase-like"/>
</dbReference>
<dbReference type="GO" id="GO:0016787">
    <property type="term" value="F:hydrolase activity"/>
    <property type="evidence" value="ECO:0007669"/>
    <property type="project" value="UniProtKB-KW"/>
</dbReference>
<proteinExistence type="predicted"/>
<gene>
    <name evidence="3" type="ORF">HUG15_12235</name>
</gene>
<dbReference type="Gene3D" id="3.40.50.1820">
    <property type="entry name" value="alpha/beta hydrolase"/>
    <property type="match status" value="1"/>
</dbReference>
<keyword evidence="1 3" id="KW-0378">Hydrolase</keyword>
<dbReference type="PRINTS" id="PR00412">
    <property type="entry name" value="EPOXHYDRLASE"/>
</dbReference>
<dbReference type="PRINTS" id="PR00111">
    <property type="entry name" value="ABHYDROLASE"/>
</dbReference>
<dbReference type="RefSeq" id="WP_200123382.1">
    <property type="nucleotide sequence ID" value="NZ_CP054705.1"/>
</dbReference>
<dbReference type="PANTHER" id="PTHR43329">
    <property type="entry name" value="EPOXIDE HYDROLASE"/>
    <property type="match status" value="1"/>
</dbReference>
<dbReference type="InterPro" id="IPR000073">
    <property type="entry name" value="AB_hydrolase_1"/>
</dbReference>
<protein>
    <submittedName>
        <fullName evidence="3">Alpha/beta hydrolase</fullName>
    </submittedName>
</protein>
<organism evidence="3 4">
    <name type="scientific">Salicibibacter cibarius</name>
    <dbReference type="NCBI Taxonomy" id="2743000"/>
    <lineage>
        <taxon>Bacteria</taxon>
        <taxon>Bacillati</taxon>
        <taxon>Bacillota</taxon>
        <taxon>Bacilli</taxon>
        <taxon>Bacillales</taxon>
        <taxon>Bacillaceae</taxon>
        <taxon>Salicibibacter</taxon>
    </lineage>
</organism>
<keyword evidence="4" id="KW-1185">Reference proteome</keyword>
<reference evidence="3 4" key="1">
    <citation type="submission" date="2020-06" db="EMBL/GenBank/DDBJ databases">
        <title>Genomic analysis of Salicibibacter sp. NKC5-3.</title>
        <authorList>
            <person name="Oh Y.J."/>
        </authorList>
    </citation>
    <scope>NUCLEOTIDE SEQUENCE [LARGE SCALE GENOMIC DNA]</scope>
    <source>
        <strain evidence="3 4">NKC5-3</strain>
    </source>
</reference>
<dbReference type="Proteomes" id="UP000595823">
    <property type="component" value="Chromosome"/>
</dbReference>